<keyword evidence="4 6" id="KW-0694">RNA-binding</keyword>
<evidence type="ECO:0000256" key="3">
    <source>
        <dbReference type="ARBA" id="ARBA00022555"/>
    </source>
</evidence>
<dbReference type="CDD" id="cd02799">
    <property type="entry name" value="tRNA_bind_EMAP-II_like"/>
    <property type="match status" value="1"/>
</dbReference>
<dbReference type="SUPFAM" id="SSF47616">
    <property type="entry name" value="GST C-terminal domain-like"/>
    <property type="match status" value="1"/>
</dbReference>
<keyword evidence="11" id="KW-1185">Reference proteome</keyword>
<evidence type="ECO:0000256" key="5">
    <source>
        <dbReference type="ARBA" id="ARBA00022917"/>
    </source>
</evidence>
<dbReference type="AlphaFoldDB" id="A0A397SXA6"/>
<evidence type="ECO:0000256" key="2">
    <source>
        <dbReference type="ARBA" id="ARBA00022490"/>
    </source>
</evidence>
<evidence type="ECO:0000313" key="10">
    <source>
        <dbReference type="EMBL" id="RIA88437.1"/>
    </source>
</evidence>
<organism evidence="10 11">
    <name type="scientific">Glomus cerebriforme</name>
    <dbReference type="NCBI Taxonomy" id="658196"/>
    <lineage>
        <taxon>Eukaryota</taxon>
        <taxon>Fungi</taxon>
        <taxon>Fungi incertae sedis</taxon>
        <taxon>Mucoromycota</taxon>
        <taxon>Glomeromycotina</taxon>
        <taxon>Glomeromycetes</taxon>
        <taxon>Glomerales</taxon>
        <taxon>Glomeraceae</taxon>
        <taxon>Glomus</taxon>
    </lineage>
</organism>
<dbReference type="GO" id="GO:0006412">
    <property type="term" value="P:translation"/>
    <property type="evidence" value="ECO:0007669"/>
    <property type="project" value="UniProtKB-KW"/>
</dbReference>
<gene>
    <name evidence="10" type="ORF">C1645_739411</name>
</gene>
<dbReference type="PANTHER" id="PTHR11586:SF33">
    <property type="entry name" value="AMINOACYL TRNA SYNTHASE COMPLEX-INTERACTING MULTIFUNCTIONAL PROTEIN 1"/>
    <property type="match status" value="1"/>
</dbReference>
<dbReference type="STRING" id="658196.A0A397SXA6"/>
<dbReference type="CDD" id="cd10289">
    <property type="entry name" value="GST_C_AaRS_like"/>
    <property type="match status" value="1"/>
</dbReference>
<evidence type="ECO:0000256" key="4">
    <source>
        <dbReference type="ARBA" id="ARBA00022884"/>
    </source>
</evidence>
<proteinExistence type="predicted"/>
<dbReference type="InterPro" id="IPR036282">
    <property type="entry name" value="Glutathione-S-Trfase_C_sf"/>
</dbReference>
<dbReference type="Pfam" id="PF01588">
    <property type="entry name" value="tRNA_bind"/>
    <property type="match status" value="1"/>
</dbReference>
<dbReference type="InterPro" id="IPR053836">
    <property type="entry name" value="Arc1-like_N"/>
</dbReference>
<dbReference type="InterPro" id="IPR051270">
    <property type="entry name" value="Tyrosine-tRNA_ligase_regulator"/>
</dbReference>
<comment type="caution">
    <text evidence="10">The sequence shown here is derived from an EMBL/GenBank/DDBJ whole genome shotgun (WGS) entry which is preliminary data.</text>
</comment>
<dbReference type="EMBL" id="QKYT01000263">
    <property type="protein sequence ID" value="RIA88437.1"/>
    <property type="molecule type" value="Genomic_DNA"/>
</dbReference>
<feature type="domain" description="TRNA-binding" evidence="9">
    <location>
        <begin position="238"/>
        <end position="340"/>
    </location>
</feature>
<dbReference type="GO" id="GO:0000049">
    <property type="term" value="F:tRNA binding"/>
    <property type="evidence" value="ECO:0007669"/>
    <property type="project" value="UniProtKB-UniRule"/>
</dbReference>
<keyword evidence="2" id="KW-0963">Cytoplasm</keyword>
<keyword evidence="3 6" id="KW-0820">tRNA-binding</keyword>
<dbReference type="PROSITE" id="PS50886">
    <property type="entry name" value="TRBD"/>
    <property type="match status" value="1"/>
</dbReference>
<evidence type="ECO:0000256" key="7">
    <source>
        <dbReference type="SAM" id="MobiDB-lite"/>
    </source>
</evidence>
<evidence type="ECO:0000259" key="9">
    <source>
        <dbReference type="PROSITE" id="PS50886"/>
    </source>
</evidence>
<feature type="compositionally biased region" description="Basic and acidic residues" evidence="7">
    <location>
        <begin position="172"/>
        <end position="181"/>
    </location>
</feature>
<dbReference type="FunFam" id="2.40.50.140:FF:000047">
    <property type="entry name" value="tyrosine--tRNA ligase, cytoplasmic isoform X2"/>
    <property type="match status" value="1"/>
</dbReference>
<reference evidence="10 11" key="1">
    <citation type="submission" date="2018-06" db="EMBL/GenBank/DDBJ databases">
        <title>Comparative genomics reveals the genomic features of Rhizophagus irregularis, R. cerebriforme, R. diaphanum and Gigaspora rosea, and their symbiotic lifestyle signature.</title>
        <authorList>
            <person name="Morin E."/>
            <person name="San Clemente H."/>
            <person name="Chen E.C.H."/>
            <person name="De La Providencia I."/>
            <person name="Hainaut M."/>
            <person name="Kuo A."/>
            <person name="Kohler A."/>
            <person name="Murat C."/>
            <person name="Tang N."/>
            <person name="Roy S."/>
            <person name="Loubradou J."/>
            <person name="Henrissat B."/>
            <person name="Grigoriev I.V."/>
            <person name="Corradi N."/>
            <person name="Roux C."/>
            <person name="Martin F.M."/>
        </authorList>
    </citation>
    <scope>NUCLEOTIDE SEQUENCE [LARGE SCALE GENOMIC DNA]</scope>
    <source>
        <strain evidence="10 11">DAOM 227022</strain>
    </source>
</reference>
<protein>
    <recommendedName>
        <fullName evidence="12">tRNA-binding domain-containing protein</fullName>
    </recommendedName>
</protein>
<dbReference type="Proteomes" id="UP000265703">
    <property type="component" value="Unassembled WGS sequence"/>
</dbReference>
<dbReference type="InterPro" id="IPR012340">
    <property type="entry name" value="NA-bd_OB-fold"/>
</dbReference>
<dbReference type="OrthoDB" id="19141at2759"/>
<dbReference type="Gene3D" id="2.40.50.140">
    <property type="entry name" value="Nucleic acid-binding proteins"/>
    <property type="match status" value="1"/>
</dbReference>
<evidence type="ECO:0000256" key="1">
    <source>
        <dbReference type="ARBA" id="ARBA00004496"/>
    </source>
</evidence>
<name>A0A397SXA6_9GLOM</name>
<accession>A0A397SXA6</accession>
<dbReference type="SUPFAM" id="SSF50249">
    <property type="entry name" value="Nucleic acid-binding proteins"/>
    <property type="match status" value="1"/>
</dbReference>
<dbReference type="InterPro" id="IPR002547">
    <property type="entry name" value="tRNA-bd_dom"/>
</dbReference>
<feature type="domain" description="GST C-terminal" evidence="8">
    <location>
        <begin position="27"/>
        <end position="179"/>
    </location>
</feature>
<comment type="subcellular location">
    <subcellularLocation>
        <location evidence="1">Cytoplasm</location>
    </subcellularLocation>
</comment>
<evidence type="ECO:0000313" key="11">
    <source>
        <dbReference type="Proteomes" id="UP000265703"/>
    </source>
</evidence>
<feature type="region of interest" description="Disordered" evidence="7">
    <location>
        <begin position="172"/>
        <end position="234"/>
    </location>
</feature>
<dbReference type="GO" id="GO:0017102">
    <property type="term" value="C:methionyl glutamyl tRNA synthetase complex"/>
    <property type="evidence" value="ECO:0007669"/>
    <property type="project" value="TreeGrafter"/>
</dbReference>
<dbReference type="Gene3D" id="1.20.1050.130">
    <property type="match status" value="1"/>
</dbReference>
<keyword evidence="5" id="KW-0648">Protein biosynthesis</keyword>
<dbReference type="PROSITE" id="PS50405">
    <property type="entry name" value="GST_CTER"/>
    <property type="match status" value="1"/>
</dbReference>
<feature type="compositionally biased region" description="Basic and acidic residues" evidence="7">
    <location>
        <begin position="200"/>
        <end position="231"/>
    </location>
</feature>
<evidence type="ECO:0000259" key="8">
    <source>
        <dbReference type="PROSITE" id="PS50405"/>
    </source>
</evidence>
<evidence type="ECO:0008006" key="12">
    <source>
        <dbReference type="Google" id="ProtNLM"/>
    </source>
</evidence>
<dbReference type="PANTHER" id="PTHR11586">
    <property type="entry name" value="TRNA-AMINOACYLATION COFACTOR ARC1 FAMILY MEMBER"/>
    <property type="match status" value="1"/>
</dbReference>
<sequence>MVATLTLPPNDITTKLVYHYSVSTNLSLQESSVENSTLTLEDGKTLTGTTSVINSLVESFVTSLAAKNETDAAEVQKWIKLTEEADKDPLKVGKELNEHLTTRTYIVENYLTVADLVAFARIYDFIAKLSSNERFELPNLTRWFDFIQNTAASESGPKSGLNTVKIDLEAPKVEKKVEPKKSKTTNDQSKGDAAAGPSTKESKKTDKKAAKEAEKASKKNERKEKETKKEPAATSIISPSLLDLRVGHIIKADKHPDADSLYVEQIDVGEAEPRIVVSGLVKHIPLDQMQDRDVVLVCNLKPVSMRGTKSFAMVLAATSAEGKVELVDPPPGSKPGDRAYFEGYDDGTPEPVLNPKKKVWETLQPGLVTTNNKEASWVNNNEDKSVHLLRTEKGICTVPTVVNATIK</sequence>
<evidence type="ECO:0000256" key="6">
    <source>
        <dbReference type="PROSITE-ProRule" id="PRU00209"/>
    </source>
</evidence>
<dbReference type="InterPro" id="IPR010987">
    <property type="entry name" value="Glutathione-S-Trfase_C-like"/>
</dbReference>
<dbReference type="Pfam" id="PF21972">
    <property type="entry name" value="Arc1p_N_like"/>
    <property type="match status" value="1"/>
</dbReference>